<dbReference type="OrthoDB" id="4323238at2"/>
<feature type="coiled-coil region" evidence="1">
    <location>
        <begin position="8"/>
        <end position="42"/>
    </location>
</feature>
<protein>
    <submittedName>
        <fullName evidence="3">Uncharacterized protein</fullName>
    </submittedName>
</protein>
<dbReference type="AlphaFoldDB" id="A0A1I2LQ44"/>
<gene>
    <name evidence="3" type="ORF">SAMN02787118_112100</name>
</gene>
<evidence type="ECO:0000313" key="3">
    <source>
        <dbReference type="EMBL" id="SFF80698.1"/>
    </source>
</evidence>
<reference evidence="3 4" key="1">
    <citation type="submission" date="2016-10" db="EMBL/GenBank/DDBJ databases">
        <authorList>
            <person name="de Groot N.N."/>
        </authorList>
    </citation>
    <scope>NUCLEOTIDE SEQUENCE [LARGE SCALE GENOMIC DNA]</scope>
    <source>
        <strain evidence="3 4">OK461</strain>
    </source>
</reference>
<dbReference type="Proteomes" id="UP000181942">
    <property type="component" value="Unassembled WGS sequence"/>
</dbReference>
<organism evidence="3 4">
    <name type="scientific">Streptomyces mirabilis</name>
    <dbReference type="NCBI Taxonomy" id="68239"/>
    <lineage>
        <taxon>Bacteria</taxon>
        <taxon>Bacillati</taxon>
        <taxon>Actinomycetota</taxon>
        <taxon>Actinomycetes</taxon>
        <taxon>Kitasatosporales</taxon>
        <taxon>Streptomycetaceae</taxon>
        <taxon>Streptomyces</taxon>
    </lineage>
</organism>
<proteinExistence type="predicted"/>
<dbReference type="RefSeq" id="WP_075030291.1">
    <property type="nucleotide sequence ID" value="NZ_FONR01000012.1"/>
</dbReference>
<feature type="compositionally biased region" description="Low complexity" evidence="2">
    <location>
        <begin position="68"/>
        <end position="88"/>
    </location>
</feature>
<name>A0A1I2LQ44_9ACTN</name>
<feature type="region of interest" description="Disordered" evidence="2">
    <location>
        <begin position="68"/>
        <end position="133"/>
    </location>
</feature>
<evidence type="ECO:0000256" key="1">
    <source>
        <dbReference type="SAM" id="Coils"/>
    </source>
</evidence>
<evidence type="ECO:0000256" key="2">
    <source>
        <dbReference type="SAM" id="MobiDB-lite"/>
    </source>
</evidence>
<feature type="compositionally biased region" description="Low complexity" evidence="2">
    <location>
        <begin position="97"/>
        <end position="106"/>
    </location>
</feature>
<evidence type="ECO:0000313" key="4">
    <source>
        <dbReference type="Proteomes" id="UP000181942"/>
    </source>
</evidence>
<dbReference type="EMBL" id="FONR01000012">
    <property type="protein sequence ID" value="SFF80698.1"/>
    <property type="molecule type" value="Genomic_DNA"/>
</dbReference>
<accession>A0A1I2LQ44</accession>
<sequence>MVSVTHAAHNIEITAEGLQEELARLELQKQALERELAAVVAHLGSVRRTLSAFESLLRAPAAAASTGSTGSAVAEHGRAAPPAAPRAAVTSPESTDAAPPSAAPPARKARSGKTTERPVSADTGTDAEGPKQYGKLTEQIMEYFAEVGDRDVRARDVAAALGRDTDSGSINAVRSTLDRLVGTHRVQRTGRGLYRAPRS</sequence>
<keyword evidence="1" id="KW-0175">Coiled coil</keyword>